<evidence type="ECO:0000313" key="2">
    <source>
        <dbReference type="EMBL" id="KAG0589866.1"/>
    </source>
</evidence>
<feature type="region of interest" description="Disordered" evidence="1">
    <location>
        <begin position="48"/>
        <end position="71"/>
    </location>
</feature>
<organism evidence="2 3">
    <name type="scientific">Ceratodon purpureus</name>
    <name type="common">Fire moss</name>
    <name type="synonym">Dicranum purpureum</name>
    <dbReference type="NCBI Taxonomy" id="3225"/>
    <lineage>
        <taxon>Eukaryota</taxon>
        <taxon>Viridiplantae</taxon>
        <taxon>Streptophyta</taxon>
        <taxon>Embryophyta</taxon>
        <taxon>Bryophyta</taxon>
        <taxon>Bryophytina</taxon>
        <taxon>Bryopsida</taxon>
        <taxon>Dicranidae</taxon>
        <taxon>Pseudoditrichales</taxon>
        <taxon>Ditrichaceae</taxon>
        <taxon>Ceratodon</taxon>
    </lineage>
</organism>
<proteinExistence type="predicted"/>
<comment type="caution">
    <text evidence="2">The sequence shown here is derived from an EMBL/GenBank/DDBJ whole genome shotgun (WGS) entry which is preliminary data.</text>
</comment>
<evidence type="ECO:0000313" key="3">
    <source>
        <dbReference type="Proteomes" id="UP000822688"/>
    </source>
</evidence>
<name>A0A8T0J474_CERPU</name>
<accession>A0A8T0J474</accession>
<feature type="compositionally biased region" description="Basic and acidic residues" evidence="1">
    <location>
        <begin position="49"/>
        <end position="61"/>
    </location>
</feature>
<protein>
    <submittedName>
        <fullName evidence="2">Uncharacterized protein</fullName>
    </submittedName>
</protein>
<dbReference type="AlphaFoldDB" id="A0A8T0J474"/>
<dbReference type="EMBL" id="CM026421">
    <property type="protein sequence ID" value="KAG0589866.1"/>
    <property type="molecule type" value="Genomic_DNA"/>
</dbReference>
<keyword evidence="3" id="KW-1185">Reference proteome</keyword>
<gene>
    <name evidence="2" type="ORF">KC19_1G054600</name>
</gene>
<dbReference type="Proteomes" id="UP000822688">
    <property type="component" value="Chromosome 1"/>
</dbReference>
<reference evidence="2" key="1">
    <citation type="submission" date="2020-06" db="EMBL/GenBank/DDBJ databases">
        <title>WGS assembly of Ceratodon purpureus strain R40.</title>
        <authorList>
            <person name="Carey S.B."/>
            <person name="Jenkins J."/>
            <person name="Shu S."/>
            <person name="Lovell J.T."/>
            <person name="Sreedasyam A."/>
            <person name="Maumus F."/>
            <person name="Tiley G.P."/>
            <person name="Fernandez-Pozo N."/>
            <person name="Barry K."/>
            <person name="Chen C."/>
            <person name="Wang M."/>
            <person name="Lipzen A."/>
            <person name="Daum C."/>
            <person name="Saski C.A."/>
            <person name="Payton A.C."/>
            <person name="Mcbreen J.C."/>
            <person name="Conrad R.E."/>
            <person name="Kollar L.M."/>
            <person name="Olsson S."/>
            <person name="Huttunen S."/>
            <person name="Landis J.B."/>
            <person name="Wickett N.J."/>
            <person name="Johnson M.G."/>
            <person name="Rensing S.A."/>
            <person name="Grimwood J."/>
            <person name="Schmutz J."/>
            <person name="Mcdaniel S.F."/>
        </authorList>
    </citation>
    <scope>NUCLEOTIDE SEQUENCE</scope>
    <source>
        <strain evidence="2">R40</strain>
    </source>
</reference>
<evidence type="ECO:0000256" key="1">
    <source>
        <dbReference type="SAM" id="MobiDB-lite"/>
    </source>
</evidence>
<sequence length="71" mass="8201">MKFIGGKRDQMQWRRRESKGTQIIGKWPTCGCLKFYMTELHLRAGKSGHVREQSFGRERPSQKSFRKGAGG</sequence>